<dbReference type="InterPro" id="IPR038665">
    <property type="entry name" value="Voltage-dep_anion_channel_sf"/>
</dbReference>
<dbReference type="Pfam" id="PF03595">
    <property type="entry name" value="SLAC1"/>
    <property type="match status" value="1"/>
</dbReference>
<dbReference type="GO" id="GO:0005886">
    <property type="term" value="C:plasma membrane"/>
    <property type="evidence" value="ECO:0007669"/>
    <property type="project" value="TreeGrafter"/>
</dbReference>
<sequence>MDVNVMHIAAGTGAEARIKAIAASSPVVVFGRSTCPHTREVLRLLAAAGLGACVKHVELGGGGGGGAGGEGRALAAALARMHAGAQGSAPYVYVSQVMVGGCSAVVSLLAEGELLRRLGGGGGGAGGGLPAPPLATDLGARLRASGVVDGGSAQEALGGPAEAGGSLLLHPEAVDARTTRLNAAWTFATALLVSVFFDTGAARWALGVLALDLSLRALAGPHASALGGLSAVGVALADWGGGRPVFVPGPPQQLGSLLCCCVAALGFAAHLGAAHQGQWSYVGLALSCLLGALAAAEAAGWCAGAALLGALVRGGALPPSLLATALYAREEAERAYPDLWARLPAWAARAPAVPAPPEVPASTPTAAAATLPPAGQAQTVARRFDPATPTAVDVRYKVRPPGWRWDPLRHCAMAHCAAWFGTTGLAAAWQGAAAPGPLGLGAPAAPWQALAIASGVLYGTWLLLYGAKAALHPRRVGREAVHPVAGTAFALPWVVAALFAQLAHARYPVLAKALYWVGAPGVLLTSLVWVSGWIASRGSLEQVNAGWMLIPVVNFVPAAVGPVLGPAYRDATQLWFAWAFTWWAVLTALSAHRAIVTYEYDERLRPALGMWVAAPAVGAAAYAHNFGPLRPDDFVFTVLWWGAVGSALLLGALALRGYLVSPTMRFAMGLWGYGFPSAALASAAQLYLAVKPGELSRALAIACLFAASYLQAGLLLHSLAALIRLEVFVPVEAWGPLSFLAAAQEALGALLRRLAGPAAAVAAGRGRDAGALAALRSAWSAVSLLSGELARWQARALLPELEALQPGLAAEAERAQGQLAEARERISALLAPHTAPLSYCPAANGHSPPSPSHSRGSSPLGPPKTPPSAADAAAGDAAAADAAAHGAEGAEGAGQGAPGAPLSAASAAAALCEAVAAYSAGLGCALEGSRAHLLPVWAATPPAAWHAVLPLVVGALPTTAARAAAVRALLWSLPERPGGIGLILAKGLSPAAWRMLLAAVPELEPRGVRAVWRRVY</sequence>
<feature type="region of interest" description="Disordered" evidence="5">
    <location>
        <begin position="840"/>
        <end position="899"/>
    </location>
</feature>
<protein>
    <submittedName>
        <fullName evidence="7">Uncharacterized protein</fullName>
    </submittedName>
</protein>
<dbReference type="InterPro" id="IPR052951">
    <property type="entry name" value="Tellurite_res_ion_channel"/>
</dbReference>
<evidence type="ECO:0000256" key="5">
    <source>
        <dbReference type="SAM" id="MobiDB-lite"/>
    </source>
</evidence>
<name>A0A836BW32_9CHLO</name>
<proteinExistence type="predicted"/>
<reference evidence="7" key="1">
    <citation type="journal article" date="2020" name="bioRxiv">
        <title>Comparative genomics of Chlamydomonas.</title>
        <authorList>
            <person name="Craig R.J."/>
            <person name="Hasan A.R."/>
            <person name="Ness R.W."/>
            <person name="Keightley P.D."/>
        </authorList>
    </citation>
    <scope>NUCLEOTIDE SEQUENCE</scope>
    <source>
        <strain evidence="7">CCAP 11/70</strain>
    </source>
</reference>
<keyword evidence="2 6" id="KW-0812">Transmembrane</keyword>
<evidence type="ECO:0000256" key="4">
    <source>
        <dbReference type="ARBA" id="ARBA00023136"/>
    </source>
</evidence>
<feature type="transmembrane region" description="Helical" evidence="6">
    <location>
        <begin position="608"/>
        <end position="626"/>
    </location>
</feature>
<dbReference type="SUPFAM" id="SSF52833">
    <property type="entry name" value="Thioredoxin-like"/>
    <property type="match status" value="1"/>
</dbReference>
<feature type="transmembrane region" description="Helical" evidence="6">
    <location>
        <begin position="513"/>
        <end position="535"/>
    </location>
</feature>
<dbReference type="Gene3D" id="3.40.30.10">
    <property type="entry name" value="Glutaredoxin"/>
    <property type="match status" value="1"/>
</dbReference>
<dbReference type="EMBL" id="JAEHOE010000056">
    <property type="protein sequence ID" value="KAG2491035.1"/>
    <property type="molecule type" value="Genomic_DNA"/>
</dbReference>
<keyword evidence="8" id="KW-1185">Reference proteome</keyword>
<dbReference type="Proteomes" id="UP000612055">
    <property type="component" value="Unassembled WGS sequence"/>
</dbReference>
<evidence type="ECO:0000256" key="2">
    <source>
        <dbReference type="ARBA" id="ARBA00022692"/>
    </source>
</evidence>
<keyword evidence="4 6" id="KW-0472">Membrane</keyword>
<evidence type="ECO:0000256" key="3">
    <source>
        <dbReference type="ARBA" id="ARBA00022989"/>
    </source>
</evidence>
<evidence type="ECO:0000313" key="7">
    <source>
        <dbReference type="EMBL" id="KAG2491035.1"/>
    </source>
</evidence>
<dbReference type="InterPro" id="IPR004695">
    <property type="entry name" value="SLAC1/Mae1/Ssu1/TehA"/>
</dbReference>
<evidence type="ECO:0000256" key="1">
    <source>
        <dbReference type="ARBA" id="ARBA00004141"/>
    </source>
</evidence>
<dbReference type="PANTHER" id="PTHR37955:SF1">
    <property type="entry name" value="DEP DOMAIN-CONTAINING PROTEIN"/>
    <property type="match status" value="1"/>
</dbReference>
<feature type="compositionally biased region" description="Low complexity" evidence="5">
    <location>
        <begin position="867"/>
        <end position="887"/>
    </location>
</feature>
<organism evidence="7 8">
    <name type="scientific">Edaphochlamys debaryana</name>
    <dbReference type="NCBI Taxonomy" id="47281"/>
    <lineage>
        <taxon>Eukaryota</taxon>
        <taxon>Viridiplantae</taxon>
        <taxon>Chlorophyta</taxon>
        <taxon>core chlorophytes</taxon>
        <taxon>Chlorophyceae</taxon>
        <taxon>CS clade</taxon>
        <taxon>Chlamydomonadales</taxon>
        <taxon>Chlamydomonadales incertae sedis</taxon>
        <taxon>Edaphochlamys</taxon>
    </lineage>
</organism>
<accession>A0A836BW32</accession>
<gene>
    <name evidence="7" type="ORF">HYH03_010482</name>
</gene>
<feature type="transmembrane region" description="Helical" evidence="6">
    <location>
        <begin position="574"/>
        <end position="596"/>
    </location>
</feature>
<dbReference type="AlphaFoldDB" id="A0A836BW32"/>
<dbReference type="InterPro" id="IPR036249">
    <property type="entry name" value="Thioredoxin-like_sf"/>
</dbReference>
<evidence type="ECO:0000313" key="8">
    <source>
        <dbReference type="Proteomes" id="UP000612055"/>
    </source>
</evidence>
<dbReference type="PANTHER" id="PTHR37955">
    <property type="entry name" value="TELLURITE RESISTANCE PROTEIN TEHA"/>
    <property type="match status" value="1"/>
</dbReference>
<feature type="transmembrane region" description="Helical" evidence="6">
    <location>
        <begin position="670"/>
        <end position="690"/>
    </location>
</feature>
<comment type="caution">
    <text evidence="7">The sequence shown here is derived from an EMBL/GenBank/DDBJ whole genome shotgun (WGS) entry which is preliminary data.</text>
</comment>
<feature type="transmembrane region" description="Helical" evidence="6">
    <location>
        <begin position="444"/>
        <end position="464"/>
    </location>
</feature>
<keyword evidence="3 6" id="KW-1133">Transmembrane helix</keyword>
<dbReference type="PROSITE" id="PS51354">
    <property type="entry name" value="GLUTAREDOXIN_2"/>
    <property type="match status" value="1"/>
</dbReference>
<dbReference type="GO" id="GO:0046583">
    <property type="term" value="F:monoatomic cation efflux transmembrane transporter activity"/>
    <property type="evidence" value="ECO:0007669"/>
    <property type="project" value="TreeGrafter"/>
</dbReference>
<evidence type="ECO:0000256" key="6">
    <source>
        <dbReference type="SAM" id="Phobius"/>
    </source>
</evidence>
<feature type="transmembrane region" description="Helical" evidence="6">
    <location>
        <begin position="547"/>
        <end position="568"/>
    </location>
</feature>
<feature type="transmembrane region" description="Helical" evidence="6">
    <location>
        <begin position="484"/>
        <end position="507"/>
    </location>
</feature>
<feature type="transmembrane region" description="Helical" evidence="6">
    <location>
        <begin position="638"/>
        <end position="658"/>
    </location>
</feature>
<dbReference type="Gene3D" id="1.50.10.150">
    <property type="entry name" value="Voltage-dependent anion channel"/>
    <property type="match status" value="1"/>
</dbReference>
<comment type="subcellular location">
    <subcellularLocation>
        <location evidence="1">Membrane</location>
        <topology evidence="1">Multi-pass membrane protein</topology>
    </subcellularLocation>
</comment>